<evidence type="ECO:0000313" key="2">
    <source>
        <dbReference type="EMBL" id="KAG5303467.1"/>
    </source>
</evidence>
<proteinExistence type="predicted"/>
<feature type="compositionally biased region" description="Low complexity" evidence="1">
    <location>
        <begin position="88"/>
        <end position="99"/>
    </location>
</feature>
<dbReference type="EMBL" id="JAEVHI010000001">
    <property type="protein sequence ID" value="KAG5303467.1"/>
    <property type="molecule type" value="Genomic_DNA"/>
</dbReference>
<feature type="region of interest" description="Disordered" evidence="1">
    <location>
        <begin position="82"/>
        <end position="112"/>
    </location>
</feature>
<reference evidence="2 3" key="1">
    <citation type="submission" date="2021-01" db="EMBL/GenBank/DDBJ databases">
        <title>Chromosome-level genome assembly of a human fungal pathogen reveals clustering of transcriptionally co-regulated genes.</title>
        <authorList>
            <person name="Voorhies M."/>
            <person name="Cohen S."/>
            <person name="Shea T.P."/>
            <person name="Petrus S."/>
            <person name="Munoz J.F."/>
            <person name="Poplawski S."/>
            <person name="Goldman W.E."/>
            <person name="Michael T."/>
            <person name="Cuomo C.A."/>
            <person name="Sil A."/>
            <person name="Beyhan S."/>
        </authorList>
    </citation>
    <scope>NUCLEOTIDE SEQUENCE [LARGE SCALE GENOMIC DNA]</scope>
    <source>
        <strain evidence="2 3">G184AR</strain>
    </source>
</reference>
<protein>
    <submittedName>
        <fullName evidence="2">Uncharacterized protein</fullName>
    </submittedName>
</protein>
<accession>A0A8H8D7B5</accession>
<dbReference type="OrthoDB" id="10629177at2759"/>
<comment type="caution">
    <text evidence="2">The sequence shown here is derived from an EMBL/GenBank/DDBJ whole genome shotgun (WGS) entry which is preliminary data.</text>
</comment>
<dbReference type="Proteomes" id="UP000670092">
    <property type="component" value="Unassembled WGS sequence"/>
</dbReference>
<gene>
    <name evidence="2" type="ORF">I7I52_01476</name>
</gene>
<dbReference type="AlphaFoldDB" id="A0A8H8D7B5"/>
<feature type="region of interest" description="Disordered" evidence="1">
    <location>
        <begin position="46"/>
        <end position="65"/>
    </location>
</feature>
<dbReference type="VEuPathDB" id="FungiDB:I7I52_01476"/>
<sequence length="166" mass="18187">MRQRNSDDDEIDTHCVHLFLHALLCAPLSTHITPSSNHQQAINQVAGGSSSTLGPISQPPAKPPSQITDMIFQQLHGRLFPSPQPWCPTSTTQQRQQPTANSQQPAANSKQAIPCPDRGAVCKCGGPPAKHNLETPSAPCRSLPFTQRLIIPRPNSAFRPPDRRFY</sequence>
<name>A0A8H8D7B5_AJECA</name>
<organism evidence="2 3">
    <name type="scientific">Ajellomyces capsulatus</name>
    <name type="common">Darling's disease fungus</name>
    <name type="synonym">Histoplasma capsulatum</name>
    <dbReference type="NCBI Taxonomy" id="5037"/>
    <lineage>
        <taxon>Eukaryota</taxon>
        <taxon>Fungi</taxon>
        <taxon>Dikarya</taxon>
        <taxon>Ascomycota</taxon>
        <taxon>Pezizomycotina</taxon>
        <taxon>Eurotiomycetes</taxon>
        <taxon>Eurotiomycetidae</taxon>
        <taxon>Onygenales</taxon>
        <taxon>Ajellomycetaceae</taxon>
        <taxon>Histoplasma</taxon>
    </lineage>
</organism>
<feature type="compositionally biased region" description="Polar residues" evidence="1">
    <location>
        <begin position="46"/>
        <end position="55"/>
    </location>
</feature>
<evidence type="ECO:0000313" key="3">
    <source>
        <dbReference type="Proteomes" id="UP000670092"/>
    </source>
</evidence>
<feature type="compositionally biased region" description="Polar residues" evidence="1">
    <location>
        <begin position="100"/>
        <end position="111"/>
    </location>
</feature>
<evidence type="ECO:0000256" key="1">
    <source>
        <dbReference type="SAM" id="MobiDB-lite"/>
    </source>
</evidence>